<dbReference type="FunFam" id="3.90.79.10:FF:000019">
    <property type="entry name" value="Thiamin pyrophosphokinase, putative"/>
    <property type="match status" value="1"/>
</dbReference>
<dbReference type="Gene3D" id="3.90.79.10">
    <property type="entry name" value="Nucleoside Triphosphate Pyrophosphohydrolase"/>
    <property type="match status" value="1"/>
</dbReference>
<dbReference type="Proteomes" id="UP000317355">
    <property type="component" value="Unassembled WGS sequence"/>
</dbReference>
<dbReference type="SUPFAM" id="SSF55811">
    <property type="entry name" value="Nudix"/>
    <property type="match status" value="1"/>
</dbReference>
<evidence type="ECO:0000313" key="2">
    <source>
        <dbReference type="EMBL" id="TVT48909.1"/>
    </source>
</evidence>
<dbReference type="EMBL" id="VMRY01000126">
    <property type="protein sequence ID" value="TVT48909.1"/>
    <property type="molecule type" value="Genomic_DNA"/>
</dbReference>
<reference evidence="2 3" key="1">
    <citation type="submission" date="2019-07" db="EMBL/GenBank/DDBJ databases">
        <title>The pathways for chlorine oxyanion respiration interact through the shared metabolite chlorate.</title>
        <authorList>
            <person name="Barnum T.P."/>
            <person name="Cheng Y."/>
            <person name="Hill K.A."/>
            <person name="Lucas L.N."/>
            <person name="Carlson H.K."/>
            <person name="Coates J.D."/>
        </authorList>
    </citation>
    <scope>NUCLEOTIDE SEQUENCE [LARGE SCALE GENOMIC DNA]</scope>
    <source>
        <strain evidence="2">BK-3</strain>
    </source>
</reference>
<gene>
    <name evidence="2" type="ORF">FHK82_17425</name>
</gene>
<dbReference type="PROSITE" id="PS51462">
    <property type="entry name" value="NUDIX"/>
    <property type="match status" value="1"/>
</dbReference>
<organism evidence="2 3">
    <name type="scientific">Sedimenticola thiotaurini</name>
    <dbReference type="NCBI Taxonomy" id="1543721"/>
    <lineage>
        <taxon>Bacteria</taxon>
        <taxon>Pseudomonadati</taxon>
        <taxon>Pseudomonadota</taxon>
        <taxon>Gammaproteobacteria</taxon>
        <taxon>Chromatiales</taxon>
        <taxon>Sedimenticolaceae</taxon>
        <taxon>Sedimenticola</taxon>
    </lineage>
</organism>
<protein>
    <submittedName>
        <fullName evidence="2">DUF4743 domain-containing protein</fullName>
    </submittedName>
</protein>
<feature type="domain" description="Nudix hydrolase" evidence="1">
    <location>
        <begin position="116"/>
        <end position="257"/>
    </location>
</feature>
<evidence type="ECO:0000259" key="1">
    <source>
        <dbReference type="PROSITE" id="PS51462"/>
    </source>
</evidence>
<dbReference type="CDD" id="cd03676">
    <property type="entry name" value="NUDIX_Tnr3_like"/>
    <property type="match status" value="1"/>
</dbReference>
<name>A0A558CJG3_9GAMM</name>
<comment type="caution">
    <text evidence="2">The sequence shown here is derived from an EMBL/GenBank/DDBJ whole genome shotgun (WGS) entry which is preliminary data.</text>
</comment>
<dbReference type="Pfam" id="PF15916">
    <property type="entry name" value="DUF4743"/>
    <property type="match status" value="1"/>
</dbReference>
<evidence type="ECO:0000313" key="3">
    <source>
        <dbReference type="Proteomes" id="UP000317355"/>
    </source>
</evidence>
<dbReference type="InterPro" id="IPR031804">
    <property type="entry name" value="DUF4743"/>
</dbReference>
<proteinExistence type="predicted"/>
<dbReference type="InterPro" id="IPR000086">
    <property type="entry name" value="NUDIX_hydrolase_dom"/>
</dbReference>
<dbReference type="GO" id="GO:0044715">
    <property type="term" value="F:8-oxo-dGDP phosphatase activity"/>
    <property type="evidence" value="ECO:0007669"/>
    <property type="project" value="TreeGrafter"/>
</dbReference>
<dbReference type="PANTHER" id="PTHR13622:SF8">
    <property type="entry name" value="THIAMIN PYROPHOSPHOKINASE 1"/>
    <property type="match status" value="1"/>
</dbReference>
<sequence>MGFFDHIAACNSHDASRFLPFYVTERVVGRIKRDFAELLTAWPEVFQVSNSSVALNTQFKGLTERSEKVAWVLEQLIDQGALLPFHGERYAVLADGATQPLLLIDRAMAPCFGVPAFGQHVNGIVRTREGLKMWISRRADDRLHYPGHLDNLAAGGLPFGISLQANLAKECWEEAGIPAELAQEAIPVGAVSYHMDTKGGFKSDTLYCYDLELPEEFVPACTDGEVQDFYLWSVEEVMARVRDGDNFKLNCNLVIIDFLIRHGYIRPDGAEYMNLLTGLHPVLPPLE</sequence>
<dbReference type="AlphaFoldDB" id="A0A558CJG3"/>
<accession>A0A558CJG3</accession>
<dbReference type="InterPro" id="IPR015797">
    <property type="entry name" value="NUDIX_hydrolase-like_dom_sf"/>
</dbReference>
<dbReference type="PANTHER" id="PTHR13622">
    <property type="entry name" value="THIAMIN PYROPHOSPHOKINASE"/>
    <property type="match status" value="1"/>
</dbReference>